<proteinExistence type="predicted"/>
<reference evidence="1" key="2">
    <citation type="submission" date="2020-11" db="EMBL/GenBank/DDBJ databases">
        <authorList>
            <person name="McCartney M.A."/>
            <person name="Auch B."/>
            <person name="Kono T."/>
            <person name="Mallez S."/>
            <person name="Becker A."/>
            <person name="Gohl D.M."/>
            <person name="Silverstein K.A.T."/>
            <person name="Koren S."/>
            <person name="Bechman K.B."/>
            <person name="Herman A."/>
            <person name="Abrahante J.E."/>
            <person name="Garbe J."/>
        </authorList>
    </citation>
    <scope>NUCLEOTIDE SEQUENCE</scope>
    <source>
        <strain evidence="1">Duluth1</strain>
        <tissue evidence="1">Whole animal</tissue>
    </source>
</reference>
<dbReference type="Proteomes" id="UP000828390">
    <property type="component" value="Unassembled WGS sequence"/>
</dbReference>
<accession>A0A9D4JD83</accession>
<evidence type="ECO:0000313" key="2">
    <source>
        <dbReference type="Proteomes" id="UP000828390"/>
    </source>
</evidence>
<protein>
    <submittedName>
        <fullName evidence="1">Uncharacterized protein</fullName>
    </submittedName>
</protein>
<name>A0A9D4JD83_DREPO</name>
<organism evidence="1 2">
    <name type="scientific">Dreissena polymorpha</name>
    <name type="common">Zebra mussel</name>
    <name type="synonym">Mytilus polymorpha</name>
    <dbReference type="NCBI Taxonomy" id="45954"/>
    <lineage>
        <taxon>Eukaryota</taxon>
        <taxon>Metazoa</taxon>
        <taxon>Spiralia</taxon>
        <taxon>Lophotrochozoa</taxon>
        <taxon>Mollusca</taxon>
        <taxon>Bivalvia</taxon>
        <taxon>Autobranchia</taxon>
        <taxon>Heteroconchia</taxon>
        <taxon>Euheterodonta</taxon>
        <taxon>Imparidentia</taxon>
        <taxon>Neoheterodontei</taxon>
        <taxon>Myida</taxon>
        <taxon>Dreissenoidea</taxon>
        <taxon>Dreissenidae</taxon>
        <taxon>Dreissena</taxon>
    </lineage>
</organism>
<dbReference type="AlphaFoldDB" id="A0A9D4JD83"/>
<comment type="caution">
    <text evidence="1">The sequence shown here is derived from an EMBL/GenBank/DDBJ whole genome shotgun (WGS) entry which is preliminary data.</text>
</comment>
<evidence type="ECO:0000313" key="1">
    <source>
        <dbReference type="EMBL" id="KAH3804288.1"/>
    </source>
</evidence>
<dbReference type="EMBL" id="JAIWYP010000006">
    <property type="protein sequence ID" value="KAH3804288.1"/>
    <property type="molecule type" value="Genomic_DNA"/>
</dbReference>
<keyword evidence="2" id="KW-1185">Reference proteome</keyword>
<gene>
    <name evidence="1" type="ORF">DPMN_132572</name>
</gene>
<reference evidence="1" key="1">
    <citation type="journal article" date="2019" name="bioRxiv">
        <title>The Genome of the Zebra Mussel, Dreissena polymorpha: A Resource for Invasive Species Research.</title>
        <authorList>
            <person name="McCartney M.A."/>
            <person name="Auch B."/>
            <person name="Kono T."/>
            <person name="Mallez S."/>
            <person name="Zhang Y."/>
            <person name="Obille A."/>
            <person name="Becker A."/>
            <person name="Abrahante J.E."/>
            <person name="Garbe J."/>
            <person name="Badalamenti J.P."/>
            <person name="Herman A."/>
            <person name="Mangelson H."/>
            <person name="Liachko I."/>
            <person name="Sullivan S."/>
            <person name="Sone E.D."/>
            <person name="Koren S."/>
            <person name="Silverstein K.A.T."/>
            <person name="Beckman K.B."/>
            <person name="Gohl D.M."/>
        </authorList>
    </citation>
    <scope>NUCLEOTIDE SEQUENCE</scope>
    <source>
        <strain evidence="1">Duluth1</strain>
        <tissue evidence="1">Whole animal</tissue>
    </source>
</reference>
<sequence>MFILDFLATRPDLQGVVVHRPLLWNSKVGSSSQNITTLSAIHLCNVAGIADGYILKKKQS</sequence>